<feature type="compositionally biased region" description="Basic and acidic residues" evidence="1">
    <location>
        <begin position="243"/>
        <end position="273"/>
    </location>
</feature>
<feature type="compositionally biased region" description="Basic and acidic residues" evidence="1">
    <location>
        <begin position="90"/>
        <end position="100"/>
    </location>
</feature>
<dbReference type="EMBL" id="GG666674">
    <property type="protein sequence ID" value="EEN44464.1"/>
    <property type="molecule type" value="Genomic_DNA"/>
</dbReference>
<feature type="compositionally biased region" description="Basic and acidic residues" evidence="1">
    <location>
        <begin position="198"/>
        <end position="208"/>
    </location>
</feature>
<dbReference type="InParanoid" id="C3ZSR2"/>
<protein>
    <submittedName>
        <fullName evidence="2">Uncharacterized protein</fullName>
    </submittedName>
</protein>
<name>C3ZSR2_BRAFL</name>
<reference evidence="2" key="1">
    <citation type="journal article" date="2008" name="Nature">
        <title>The amphioxus genome and the evolution of the chordate karyotype.</title>
        <authorList>
            <consortium name="US DOE Joint Genome Institute (JGI-PGF)"/>
            <person name="Putnam N.H."/>
            <person name="Butts T."/>
            <person name="Ferrier D.E.K."/>
            <person name="Furlong R.F."/>
            <person name="Hellsten U."/>
            <person name="Kawashima T."/>
            <person name="Robinson-Rechavi M."/>
            <person name="Shoguchi E."/>
            <person name="Terry A."/>
            <person name="Yu J.-K."/>
            <person name="Benito-Gutierrez E.L."/>
            <person name="Dubchak I."/>
            <person name="Garcia-Fernandez J."/>
            <person name="Gibson-Brown J.J."/>
            <person name="Grigoriev I.V."/>
            <person name="Horton A.C."/>
            <person name="de Jong P.J."/>
            <person name="Jurka J."/>
            <person name="Kapitonov V.V."/>
            <person name="Kohara Y."/>
            <person name="Kuroki Y."/>
            <person name="Lindquist E."/>
            <person name="Lucas S."/>
            <person name="Osoegawa K."/>
            <person name="Pennacchio L.A."/>
            <person name="Salamov A.A."/>
            <person name="Satou Y."/>
            <person name="Sauka-Spengler T."/>
            <person name="Schmutz J."/>
            <person name="Shin-I T."/>
            <person name="Toyoda A."/>
            <person name="Bronner-Fraser M."/>
            <person name="Fujiyama A."/>
            <person name="Holland L.Z."/>
            <person name="Holland P.W.H."/>
            <person name="Satoh N."/>
            <person name="Rokhsar D.S."/>
        </authorList>
    </citation>
    <scope>NUCLEOTIDE SEQUENCE [LARGE SCALE GENOMIC DNA]</scope>
    <source>
        <strain evidence="2">S238N-H82</strain>
        <tissue evidence="2">Testes</tissue>
    </source>
</reference>
<feature type="region of interest" description="Disordered" evidence="1">
    <location>
        <begin position="1"/>
        <end position="22"/>
    </location>
</feature>
<evidence type="ECO:0000313" key="2">
    <source>
        <dbReference type="EMBL" id="EEN44464.1"/>
    </source>
</evidence>
<feature type="compositionally biased region" description="Polar residues" evidence="1">
    <location>
        <begin position="175"/>
        <end position="186"/>
    </location>
</feature>
<feature type="region of interest" description="Disordered" evidence="1">
    <location>
        <begin position="122"/>
        <end position="211"/>
    </location>
</feature>
<feature type="region of interest" description="Disordered" evidence="1">
    <location>
        <begin position="79"/>
        <end position="102"/>
    </location>
</feature>
<dbReference type="AlphaFoldDB" id="C3ZSR2"/>
<feature type="region of interest" description="Disordered" evidence="1">
    <location>
        <begin position="242"/>
        <end position="275"/>
    </location>
</feature>
<feature type="compositionally biased region" description="Basic and acidic residues" evidence="1">
    <location>
        <begin position="126"/>
        <end position="164"/>
    </location>
</feature>
<gene>
    <name evidence="2" type="ORF">BRAFLDRAFT_63402</name>
</gene>
<organism>
    <name type="scientific">Branchiostoma floridae</name>
    <name type="common">Florida lancelet</name>
    <name type="synonym">Amphioxus</name>
    <dbReference type="NCBI Taxonomy" id="7739"/>
    <lineage>
        <taxon>Eukaryota</taxon>
        <taxon>Metazoa</taxon>
        <taxon>Chordata</taxon>
        <taxon>Cephalochordata</taxon>
        <taxon>Leptocardii</taxon>
        <taxon>Amphioxiformes</taxon>
        <taxon>Branchiostomatidae</taxon>
        <taxon>Branchiostoma</taxon>
    </lineage>
</organism>
<accession>C3ZSR2</accession>
<sequence>MTTTDTATSHIDTTPHVTTEKTTTTITTTKMAGSTSDVECPPSAVGLPVQVSSICPYEPEQNSRLPIMVSLKMTTPQQRVGQHENPAFNRGDRLQTRPKVEAPNNTLPKVAAADITLPIVEAPDNTPDRVLHRNKETLPKEKPRAADNNPDRVLKEETSPKENPRASQFAKKRCNCTSVLSSTSSDKATRPKALANARQREDVRRSVSLDESTLSEPHTLCSNLPDSVSCPLLDEMISGRSVTKKEPQIPRVSTSREGRCEEKRSPGGHREATGQKAGFFGSMETITEDTAQVHAVKKKTPLGNQNGRTSLDVEALSLGGNKRMEEMIVHHVKR</sequence>
<evidence type="ECO:0000256" key="1">
    <source>
        <dbReference type="SAM" id="MobiDB-lite"/>
    </source>
</evidence>
<proteinExistence type="predicted"/>